<comment type="similarity">
    <text evidence="1 4 7">Belongs to the tRNA pseudouridine synthase TruA family.</text>
</comment>
<dbReference type="EMBL" id="BAUP01000085">
    <property type="protein sequence ID" value="GAJ46348.1"/>
    <property type="molecule type" value="Genomic_DNA"/>
</dbReference>
<dbReference type="InterPro" id="IPR020097">
    <property type="entry name" value="PsdUridine_synth_TruA_a/b_dom"/>
</dbReference>
<keyword evidence="3 4" id="KW-0413">Isomerase</keyword>
<dbReference type="STRING" id="1427503.HE1_00680"/>
<dbReference type="PIRSF" id="PIRSF001430">
    <property type="entry name" value="tRNA_psdUrid_synth"/>
    <property type="match status" value="1"/>
</dbReference>
<name>A0A023DY18_9PROT</name>
<feature type="domain" description="Pseudouridine synthase I TruA alpha/beta" evidence="8">
    <location>
        <begin position="8"/>
        <end position="106"/>
    </location>
</feature>
<protein>
    <recommendedName>
        <fullName evidence="4">tRNA pseudouridine synthase A</fullName>
        <ecNumber evidence="4">5.4.99.12</ecNumber>
    </recommendedName>
    <alternativeName>
        <fullName evidence="4">tRNA pseudouridine(38-40) synthase</fullName>
    </alternativeName>
    <alternativeName>
        <fullName evidence="4">tRNA pseudouridylate synthase I</fullName>
    </alternativeName>
    <alternativeName>
        <fullName evidence="4">tRNA-uridine isomerase I</fullName>
    </alternativeName>
</protein>
<feature type="domain" description="Pseudouridine synthase I TruA alpha/beta" evidence="8">
    <location>
        <begin position="146"/>
        <end position="248"/>
    </location>
</feature>
<dbReference type="CDD" id="cd02570">
    <property type="entry name" value="PseudoU_synth_EcTruA"/>
    <property type="match status" value="1"/>
</dbReference>
<dbReference type="NCBIfam" id="TIGR00071">
    <property type="entry name" value="hisT_truA"/>
    <property type="match status" value="1"/>
</dbReference>
<evidence type="ECO:0000313" key="10">
    <source>
        <dbReference type="Proteomes" id="UP000024842"/>
    </source>
</evidence>
<dbReference type="PANTHER" id="PTHR11142:SF0">
    <property type="entry name" value="TRNA PSEUDOURIDINE SYNTHASE-LIKE 1"/>
    <property type="match status" value="1"/>
</dbReference>
<dbReference type="GO" id="GO:0003723">
    <property type="term" value="F:RNA binding"/>
    <property type="evidence" value="ECO:0007669"/>
    <property type="project" value="InterPro"/>
</dbReference>
<dbReference type="SUPFAM" id="SSF55120">
    <property type="entry name" value="Pseudouridine synthase"/>
    <property type="match status" value="1"/>
</dbReference>
<dbReference type="InterPro" id="IPR020095">
    <property type="entry name" value="PsdUridine_synth_TruA_C"/>
</dbReference>
<proteinExistence type="inferred from homology"/>
<dbReference type="HAMAP" id="MF_00171">
    <property type="entry name" value="TruA"/>
    <property type="match status" value="1"/>
</dbReference>
<dbReference type="AlphaFoldDB" id="A0A023DY18"/>
<dbReference type="Gene3D" id="3.30.70.660">
    <property type="entry name" value="Pseudouridine synthase I, catalytic domain, C-terminal subdomain"/>
    <property type="match status" value="1"/>
</dbReference>
<dbReference type="GO" id="GO:0031119">
    <property type="term" value="P:tRNA pseudouridine synthesis"/>
    <property type="evidence" value="ECO:0007669"/>
    <property type="project" value="UniProtKB-UniRule"/>
</dbReference>
<dbReference type="InterPro" id="IPR020103">
    <property type="entry name" value="PsdUridine_synth_cat_dom_sf"/>
</dbReference>
<dbReference type="RefSeq" id="WP_035544768.1">
    <property type="nucleotide sequence ID" value="NZ_BAUP01000085.1"/>
</dbReference>
<dbReference type="Gene3D" id="3.30.70.580">
    <property type="entry name" value="Pseudouridine synthase I, catalytic domain, N-terminal subdomain"/>
    <property type="match status" value="1"/>
</dbReference>
<comment type="caution">
    <text evidence="4">Lacks conserved residue(s) required for the propagation of feature annotation.</text>
</comment>
<evidence type="ECO:0000313" key="9">
    <source>
        <dbReference type="EMBL" id="GAJ46348.1"/>
    </source>
</evidence>
<evidence type="ECO:0000256" key="7">
    <source>
        <dbReference type="RuleBase" id="RU003792"/>
    </source>
</evidence>
<dbReference type="EC" id="5.4.99.12" evidence="4"/>
<evidence type="ECO:0000256" key="2">
    <source>
        <dbReference type="ARBA" id="ARBA00022694"/>
    </source>
</evidence>
<comment type="function">
    <text evidence="4">Formation of pseudouridine at positions 38, 39 and 40 in the anticodon stem and loop of transfer RNAs.</text>
</comment>
<dbReference type="InterPro" id="IPR001406">
    <property type="entry name" value="PsdUridine_synth_TruA"/>
</dbReference>
<comment type="subunit">
    <text evidence="4">Homodimer.</text>
</comment>
<dbReference type="GO" id="GO:0160147">
    <property type="term" value="F:tRNA pseudouridine(38-40) synthase activity"/>
    <property type="evidence" value="ECO:0007669"/>
    <property type="project" value="UniProtKB-EC"/>
</dbReference>
<feature type="active site" description="Nucleophile" evidence="4 5">
    <location>
        <position position="54"/>
    </location>
</feature>
<sequence length="252" mass="28963">MSFRYALCIEYDGAYFSGWQSQNISPISVQKRLEQAFLELTQEEVSVYAAGRTDSGVHAKGQVAHVDFAKTYTKDRLFKGANYYLKNSGVQILDVKAVDNTFHARFSAKSRVYKYLLLTRFSASPLWKSRAWWVNRPIHTTLLQDAAEMLKGTQDFSNFRNSSCQASSPVRTLDQITIKDMGSFLCLRFQAKSFLHRQVRMMTGAMVHFAAQRIDVKEFLEYLSPKRSNKKPFTAPAHGLYLENIIYDDFVF</sequence>
<dbReference type="OrthoDB" id="9811823at2"/>
<dbReference type="PANTHER" id="PTHR11142">
    <property type="entry name" value="PSEUDOURIDYLATE SYNTHASE"/>
    <property type="match status" value="1"/>
</dbReference>
<dbReference type="InterPro" id="IPR020094">
    <property type="entry name" value="TruA/RsuA/RluB/E/F_N"/>
</dbReference>
<evidence type="ECO:0000256" key="3">
    <source>
        <dbReference type="ARBA" id="ARBA00023235"/>
    </source>
</evidence>
<evidence type="ECO:0000256" key="1">
    <source>
        <dbReference type="ARBA" id="ARBA00009375"/>
    </source>
</evidence>
<evidence type="ECO:0000256" key="6">
    <source>
        <dbReference type="PIRSR" id="PIRSR001430-2"/>
    </source>
</evidence>
<gene>
    <name evidence="4" type="primary">truA</name>
    <name evidence="9" type="ORF">HE1_00680</name>
</gene>
<keyword evidence="2 4" id="KW-0819">tRNA processing</keyword>
<dbReference type="Pfam" id="PF01416">
    <property type="entry name" value="PseudoU_synth_1"/>
    <property type="match status" value="2"/>
</dbReference>
<dbReference type="FunFam" id="3.30.70.580:FF:000001">
    <property type="entry name" value="tRNA pseudouridine synthase A"/>
    <property type="match status" value="1"/>
</dbReference>
<accession>A0A023DY18</accession>
<dbReference type="Proteomes" id="UP000024842">
    <property type="component" value="Unassembled WGS sequence"/>
</dbReference>
<comment type="catalytic activity">
    <reaction evidence="4 7">
        <text>uridine(38/39/40) in tRNA = pseudouridine(38/39/40) in tRNA</text>
        <dbReference type="Rhea" id="RHEA:22376"/>
        <dbReference type="Rhea" id="RHEA-COMP:10085"/>
        <dbReference type="Rhea" id="RHEA-COMP:10087"/>
        <dbReference type="ChEBI" id="CHEBI:65314"/>
        <dbReference type="ChEBI" id="CHEBI:65315"/>
        <dbReference type="EC" id="5.4.99.12"/>
    </reaction>
</comment>
<evidence type="ECO:0000256" key="5">
    <source>
        <dbReference type="PIRSR" id="PIRSR001430-1"/>
    </source>
</evidence>
<feature type="binding site" evidence="4 6">
    <location>
        <position position="113"/>
    </location>
    <ligand>
        <name>substrate</name>
    </ligand>
</feature>
<comment type="caution">
    <text evidence="9">The sequence shown here is derived from an EMBL/GenBank/DDBJ whole genome shotgun (WGS) entry which is preliminary data.</text>
</comment>
<organism evidence="9 10">
    <name type="scientific">Holospora elegans E1</name>
    <dbReference type="NCBI Taxonomy" id="1427503"/>
    <lineage>
        <taxon>Bacteria</taxon>
        <taxon>Pseudomonadati</taxon>
        <taxon>Pseudomonadota</taxon>
        <taxon>Alphaproteobacteria</taxon>
        <taxon>Holosporales</taxon>
        <taxon>Holosporaceae</taxon>
        <taxon>Holospora</taxon>
    </lineage>
</organism>
<evidence type="ECO:0000256" key="4">
    <source>
        <dbReference type="HAMAP-Rule" id="MF_00171"/>
    </source>
</evidence>
<reference evidence="9 10" key="1">
    <citation type="journal article" date="2014" name="FEMS Microbiol. Lett.">
        <title>Draft genome sequences of three Holospora species (Holospora obtusa, Holospora undulata, and Holospora elegans), endonuclear symbiotic bacteria of the ciliate Paramecium caudatum.</title>
        <authorList>
            <person name="Dohra H."/>
            <person name="Tanaka K."/>
            <person name="Suzuki T."/>
            <person name="Fujishima M."/>
            <person name="Suzuki H."/>
        </authorList>
    </citation>
    <scope>NUCLEOTIDE SEQUENCE [LARGE SCALE GENOMIC DNA]</scope>
    <source>
        <strain evidence="9 10">E1</strain>
    </source>
</reference>
<keyword evidence="10" id="KW-1185">Reference proteome</keyword>
<evidence type="ECO:0000259" key="8">
    <source>
        <dbReference type="Pfam" id="PF01416"/>
    </source>
</evidence>